<gene>
    <name evidence="2" type="ORF">DSL92_01150</name>
</gene>
<evidence type="ECO:0000313" key="2">
    <source>
        <dbReference type="EMBL" id="RUA23180.1"/>
    </source>
</evidence>
<feature type="compositionally biased region" description="Polar residues" evidence="1">
    <location>
        <begin position="72"/>
        <end position="81"/>
    </location>
</feature>
<feature type="region of interest" description="Disordered" evidence="1">
    <location>
        <begin position="62"/>
        <end position="81"/>
    </location>
</feature>
<proteinExistence type="predicted"/>
<comment type="caution">
    <text evidence="2">The sequence shown here is derived from an EMBL/GenBank/DDBJ whole genome shotgun (WGS) entry which is preliminary data.</text>
</comment>
<reference evidence="2" key="1">
    <citation type="submission" date="2018-12" db="EMBL/GenBank/DDBJ databases">
        <authorList>
            <person name="Jadhav K."/>
            <person name="Kushwaha B."/>
            <person name="Jadhav I."/>
        </authorList>
    </citation>
    <scope>NUCLEOTIDE SEQUENCE [LARGE SCALE GENOMIC DNA]</scope>
    <source>
        <strain evidence="2">SBS 10</strain>
    </source>
</reference>
<evidence type="ECO:0000256" key="1">
    <source>
        <dbReference type="SAM" id="MobiDB-lite"/>
    </source>
</evidence>
<dbReference type="EMBL" id="RXHI01000002">
    <property type="protein sequence ID" value="RUA23180.1"/>
    <property type="molecule type" value="Genomic_DNA"/>
</dbReference>
<dbReference type="AlphaFoldDB" id="A0A3S0R5J7"/>
<name>A0A3S0R5J7_9GAMM</name>
<accession>A0A3S0R5J7</accession>
<organism evidence="2">
    <name type="scientific">Billgrantia gudaonensis</name>
    <dbReference type="NCBI Taxonomy" id="376427"/>
    <lineage>
        <taxon>Bacteria</taxon>
        <taxon>Pseudomonadati</taxon>
        <taxon>Pseudomonadota</taxon>
        <taxon>Gammaproteobacteria</taxon>
        <taxon>Oceanospirillales</taxon>
        <taxon>Halomonadaceae</taxon>
        <taxon>Billgrantia</taxon>
    </lineage>
</organism>
<sequence>MRDLHEDSTMIVETIIAMGHTDLRSSPRASKLGSIGAPPGGAALSCLSGLLFRQARPMTNVSGFMGPAESPGPTTQSRHPA</sequence>
<protein>
    <submittedName>
        <fullName evidence="2">Uncharacterized protein</fullName>
    </submittedName>
</protein>